<dbReference type="InterPro" id="IPR001789">
    <property type="entry name" value="Sig_transdc_resp-reg_receiver"/>
</dbReference>
<dbReference type="AlphaFoldDB" id="A0A0F3GNG8"/>
<gene>
    <name evidence="4" type="ORF">MBAV_004268</name>
</gene>
<accession>A0A0F3GNG8</accession>
<evidence type="ECO:0000256" key="2">
    <source>
        <dbReference type="PROSITE-ProRule" id="PRU00169"/>
    </source>
</evidence>
<dbReference type="InterPro" id="IPR050595">
    <property type="entry name" value="Bact_response_regulator"/>
</dbReference>
<dbReference type="Pfam" id="PF00072">
    <property type="entry name" value="Response_reg"/>
    <property type="match status" value="1"/>
</dbReference>
<evidence type="ECO:0000313" key="5">
    <source>
        <dbReference type="Proteomes" id="UP000033423"/>
    </source>
</evidence>
<sequence>MKIMIVDDDKTTRKILGLYLVSSGYEPVYAENGLDAIEKLAYNEVDFILTDLNMPYMDGLELTKTLRADSSFKSVPIMLITTEDDDIDRELAFEAGANGYMVKPVTAEAVTRNIKNILKL</sequence>
<dbReference type="PANTHER" id="PTHR44591:SF3">
    <property type="entry name" value="RESPONSE REGULATORY DOMAIN-CONTAINING PROTEIN"/>
    <property type="match status" value="1"/>
</dbReference>
<comment type="caution">
    <text evidence="4">The sequence shown here is derived from an EMBL/GenBank/DDBJ whole genome shotgun (WGS) entry which is preliminary data.</text>
</comment>
<dbReference type="EMBL" id="LACI01001855">
    <property type="protein sequence ID" value="KJU83519.1"/>
    <property type="molecule type" value="Genomic_DNA"/>
</dbReference>
<proteinExistence type="predicted"/>
<evidence type="ECO:0000259" key="3">
    <source>
        <dbReference type="PROSITE" id="PS50110"/>
    </source>
</evidence>
<feature type="modified residue" description="4-aspartylphosphate" evidence="2">
    <location>
        <position position="51"/>
    </location>
</feature>
<feature type="domain" description="Response regulatory" evidence="3">
    <location>
        <begin position="2"/>
        <end position="118"/>
    </location>
</feature>
<dbReference type="GO" id="GO:0000160">
    <property type="term" value="P:phosphorelay signal transduction system"/>
    <property type="evidence" value="ECO:0007669"/>
    <property type="project" value="InterPro"/>
</dbReference>
<dbReference type="SUPFAM" id="SSF52172">
    <property type="entry name" value="CheY-like"/>
    <property type="match status" value="1"/>
</dbReference>
<keyword evidence="1 2" id="KW-0597">Phosphoprotein</keyword>
<evidence type="ECO:0000313" key="4">
    <source>
        <dbReference type="EMBL" id="KJU83519.1"/>
    </source>
</evidence>
<dbReference type="SMART" id="SM00448">
    <property type="entry name" value="REC"/>
    <property type="match status" value="1"/>
</dbReference>
<dbReference type="Proteomes" id="UP000033423">
    <property type="component" value="Unassembled WGS sequence"/>
</dbReference>
<dbReference type="Gene3D" id="3.40.50.2300">
    <property type="match status" value="1"/>
</dbReference>
<keyword evidence="5" id="KW-1185">Reference proteome</keyword>
<reference evidence="4 5" key="1">
    <citation type="submission" date="2015-02" db="EMBL/GenBank/DDBJ databases">
        <title>Single-cell genomics of uncultivated deep-branching MTB reveals a conserved set of magnetosome genes.</title>
        <authorList>
            <person name="Kolinko S."/>
            <person name="Richter M."/>
            <person name="Glockner F.O."/>
            <person name="Brachmann A."/>
            <person name="Schuler D."/>
        </authorList>
    </citation>
    <scope>NUCLEOTIDE SEQUENCE [LARGE SCALE GENOMIC DNA]</scope>
    <source>
        <strain evidence="4">TM-1</strain>
    </source>
</reference>
<dbReference type="PANTHER" id="PTHR44591">
    <property type="entry name" value="STRESS RESPONSE REGULATOR PROTEIN 1"/>
    <property type="match status" value="1"/>
</dbReference>
<protein>
    <submittedName>
        <fullName evidence="4">Chemotaxis protein CheY</fullName>
    </submittedName>
</protein>
<dbReference type="InterPro" id="IPR011006">
    <property type="entry name" value="CheY-like_superfamily"/>
</dbReference>
<dbReference type="PROSITE" id="PS50110">
    <property type="entry name" value="RESPONSE_REGULATORY"/>
    <property type="match status" value="1"/>
</dbReference>
<organism evidence="4 5">
    <name type="scientific">Candidatus Magnetobacterium bavaricum</name>
    <dbReference type="NCBI Taxonomy" id="29290"/>
    <lineage>
        <taxon>Bacteria</taxon>
        <taxon>Pseudomonadati</taxon>
        <taxon>Nitrospirota</taxon>
        <taxon>Thermodesulfovibrionia</taxon>
        <taxon>Thermodesulfovibrionales</taxon>
        <taxon>Candidatus Magnetobacteriaceae</taxon>
        <taxon>Candidatus Magnetobacterium</taxon>
    </lineage>
</organism>
<name>A0A0F3GNG8_9BACT</name>
<evidence type="ECO:0000256" key="1">
    <source>
        <dbReference type="ARBA" id="ARBA00022553"/>
    </source>
</evidence>